<dbReference type="Pfam" id="PF05919">
    <property type="entry name" value="Mitovir_RNA_pol"/>
    <property type="match status" value="1"/>
</dbReference>
<dbReference type="GO" id="GO:0003968">
    <property type="term" value="F:RNA-directed RNA polymerase activity"/>
    <property type="evidence" value="ECO:0007669"/>
    <property type="project" value="UniProtKB-KW"/>
</dbReference>
<name>A0A7U3TQ72_9VIRU</name>
<evidence type="ECO:0000256" key="3">
    <source>
        <dbReference type="ARBA" id="ARBA00022695"/>
    </source>
</evidence>
<organism evidence="4 5">
    <name type="scientific">Fusarium oxysporum ourmia-like virus 1</name>
    <dbReference type="NCBI Taxonomy" id="3070914"/>
    <lineage>
        <taxon>Viruses</taxon>
        <taxon>Riboviria</taxon>
        <taxon>Orthornavirae</taxon>
        <taxon>Lenarviricota</taxon>
        <taxon>Miaviricetes</taxon>
        <taxon>Ourlivirales</taxon>
        <taxon>Botourmiaviridae</taxon>
        <taxon>Magoulivirus</taxon>
        <taxon>Magoulivirus alphaoxyspori</taxon>
    </lineage>
</organism>
<sequence>MPGYENLKPLKTFFSFGCPTYHRFVRFVEMLQELHGVSLAIPSLGETGRLSAFKQFCGGLIEGSDHPWRRSIGGLSSDSRMSIAMSLFLFRKTLSSQKPDVGEYAARMSCKGASSDPEFIAFARREVSKMFPVGWDSELYPNAALSSVLTRSSCAQSSRSKGGCRKYVLSSDISWNSHMKYVERVLTSESEPALLPSRLAAVETGGKWRIVSSADCRMSLLKPLNTAIYNRLSRFDWLLRGEAKVKSFSAFTRRPGEVYVSGDYESATDNLSMEVQKSILSAILDNSSWVPQGIRDLASASQEGILSFEGKEYLQKRGQLMGNLLSFPLLCIVNYLAFRFYTGTRRGELPVKINGDDIVFRSSPEVAEKWANGVRGSGLVLSRGKTMIHSTYFSLNSKLFAARGSKVKLIPSIRSTAFGFKDVEDGVYSLRGRWQRVIQDYPCSKRKRVILATHFLRLNVRFVVASRRSITRGLDMVIPYQAIMACNLWRRECFYLSFPKEDPLPISPKASQNLRIPEGWECRRIEEVTEEMESVQREIGPLFLALAWENGEVSDEALARARYEEAVRLAPSFRASSIKSRRKQARLLKLSLANTRRFLKPSILRDGRILRDPAEIVKIYRPGGRRLWLPIGFLHRDQFSLKGLGAVRETEQHEPTPGLRLGRGTVWDCSSEDYEPRLIQSLPGAKVKLFKGYIGIGPPTCF</sequence>
<evidence type="ECO:0000313" key="5">
    <source>
        <dbReference type="Proteomes" id="UP001162124"/>
    </source>
</evidence>
<keyword evidence="1 4" id="KW-0696">RNA-directed RNA polymerase</keyword>
<proteinExistence type="predicted"/>
<dbReference type="Proteomes" id="UP001162124">
    <property type="component" value="Segment"/>
</dbReference>
<protein>
    <submittedName>
        <fullName evidence="4">RNA-dependent RNA polymerase</fullName>
    </submittedName>
</protein>
<evidence type="ECO:0000313" key="4">
    <source>
        <dbReference type="EMBL" id="QPO14979.1"/>
    </source>
</evidence>
<dbReference type="EMBL" id="MT551010">
    <property type="protein sequence ID" value="QPO14979.1"/>
    <property type="molecule type" value="Genomic_RNA"/>
</dbReference>
<keyword evidence="3" id="KW-0548">Nucleotidyltransferase</keyword>
<dbReference type="InterPro" id="IPR008686">
    <property type="entry name" value="RNA_pol_mitovir"/>
</dbReference>
<accession>A0A7U3TQ72</accession>
<reference evidence="4 5" key="1">
    <citation type="submission" date="2020-05" db="EMBL/GenBank/DDBJ databases">
        <title>A Novel Ourmialike Mycovirus Confers Hypovirulence-associated Traits to Fusarium oxysporum f. sp. momordicae.</title>
        <authorList>
            <person name="Ying Z."/>
        </authorList>
    </citation>
    <scope>NUCLEOTIDE SEQUENCE [LARGE SCALE GENOMIC DNA]</scope>
    <source>
        <strain evidence="4">HuN8</strain>
    </source>
</reference>
<keyword evidence="5" id="KW-1185">Reference proteome</keyword>
<dbReference type="InterPro" id="IPR043502">
    <property type="entry name" value="DNA/RNA_pol_sf"/>
</dbReference>
<evidence type="ECO:0000256" key="2">
    <source>
        <dbReference type="ARBA" id="ARBA00022679"/>
    </source>
</evidence>
<keyword evidence="2" id="KW-0808">Transferase</keyword>
<evidence type="ECO:0000256" key="1">
    <source>
        <dbReference type="ARBA" id="ARBA00022484"/>
    </source>
</evidence>
<dbReference type="SUPFAM" id="SSF56672">
    <property type="entry name" value="DNA/RNA polymerases"/>
    <property type="match status" value="1"/>
</dbReference>